<comment type="caution">
    <text evidence="2">The sequence shown here is derived from an EMBL/GenBank/DDBJ whole genome shotgun (WGS) entry which is preliminary data.</text>
</comment>
<feature type="transmembrane region" description="Helical" evidence="1">
    <location>
        <begin position="38"/>
        <end position="56"/>
    </location>
</feature>
<evidence type="ECO:0000313" key="2">
    <source>
        <dbReference type="EMBL" id="MBB3997985.1"/>
    </source>
</evidence>
<sequence length="100" mass="10999">MKESPAPIVAYLLCVALAPIVVAGLGGRLYGFRKEWQIIILSYIFTPIFFLIIALSEISLLGHASLDYIGSIFDITYLLALFVIPLGLTVLHIRDPHKGS</sequence>
<proteinExistence type="predicted"/>
<protein>
    <submittedName>
        <fullName evidence="2">Low affinity Fe/Cu permease</fullName>
    </submittedName>
</protein>
<dbReference type="AlphaFoldDB" id="A0A7W6H3R1"/>
<dbReference type="EMBL" id="JACIEK010000003">
    <property type="protein sequence ID" value="MBB3997985.1"/>
    <property type="molecule type" value="Genomic_DNA"/>
</dbReference>
<organism evidence="2 3">
    <name type="scientific">Aureimonas pseudogalii</name>
    <dbReference type="NCBI Taxonomy" id="1744844"/>
    <lineage>
        <taxon>Bacteria</taxon>
        <taxon>Pseudomonadati</taxon>
        <taxon>Pseudomonadota</taxon>
        <taxon>Alphaproteobacteria</taxon>
        <taxon>Hyphomicrobiales</taxon>
        <taxon>Aurantimonadaceae</taxon>
        <taxon>Aureimonas</taxon>
    </lineage>
</organism>
<keyword evidence="1" id="KW-0812">Transmembrane</keyword>
<gene>
    <name evidence="2" type="ORF">GGR04_001823</name>
</gene>
<name>A0A7W6H3R1_9HYPH</name>
<feature type="transmembrane region" description="Helical" evidence="1">
    <location>
        <begin position="6"/>
        <end position="26"/>
    </location>
</feature>
<dbReference type="Proteomes" id="UP000542776">
    <property type="component" value="Unassembled WGS sequence"/>
</dbReference>
<evidence type="ECO:0000256" key="1">
    <source>
        <dbReference type="SAM" id="Phobius"/>
    </source>
</evidence>
<evidence type="ECO:0000313" key="3">
    <source>
        <dbReference type="Proteomes" id="UP000542776"/>
    </source>
</evidence>
<keyword evidence="1" id="KW-0472">Membrane</keyword>
<keyword evidence="1" id="KW-1133">Transmembrane helix</keyword>
<dbReference type="RefSeq" id="WP_183199519.1">
    <property type="nucleotide sequence ID" value="NZ_JACIEK010000003.1"/>
</dbReference>
<feature type="transmembrane region" description="Helical" evidence="1">
    <location>
        <begin position="68"/>
        <end position="91"/>
    </location>
</feature>
<keyword evidence="3" id="KW-1185">Reference proteome</keyword>
<reference evidence="2 3" key="1">
    <citation type="submission" date="2020-08" db="EMBL/GenBank/DDBJ databases">
        <title>Genomic Encyclopedia of Type Strains, Phase IV (KMG-IV): sequencing the most valuable type-strain genomes for metagenomic binning, comparative biology and taxonomic classification.</title>
        <authorList>
            <person name="Goeker M."/>
        </authorList>
    </citation>
    <scope>NUCLEOTIDE SEQUENCE [LARGE SCALE GENOMIC DNA]</scope>
    <source>
        <strain evidence="2 3">DSM 102238</strain>
    </source>
</reference>
<accession>A0A7W6H3R1</accession>